<dbReference type="GO" id="GO:0004527">
    <property type="term" value="F:exonuclease activity"/>
    <property type="evidence" value="ECO:0007669"/>
    <property type="project" value="UniProtKB-KW"/>
</dbReference>
<feature type="compositionally biased region" description="Basic residues" evidence="1">
    <location>
        <begin position="239"/>
        <end position="250"/>
    </location>
</feature>
<reference evidence="2" key="1">
    <citation type="submission" date="2020-02" db="EMBL/GenBank/DDBJ databases">
        <authorList>
            <person name="Meier V. D."/>
        </authorList>
    </citation>
    <scope>NUCLEOTIDE SEQUENCE</scope>
    <source>
        <strain evidence="2">AVDCRST_MAG65</strain>
    </source>
</reference>
<keyword evidence="2" id="KW-0378">Hydrolase</keyword>
<feature type="compositionally biased region" description="Basic and acidic residues" evidence="1">
    <location>
        <begin position="89"/>
        <end position="105"/>
    </location>
</feature>
<feature type="compositionally biased region" description="Basic residues" evidence="1">
    <location>
        <begin position="22"/>
        <end position="35"/>
    </location>
</feature>
<feature type="compositionally biased region" description="Pro residues" evidence="1">
    <location>
        <begin position="1"/>
        <end position="10"/>
    </location>
</feature>
<protein>
    <submittedName>
        <fullName evidence="2">Ribonuclease J (Endonuclease and 5' exonuclease)</fullName>
    </submittedName>
</protein>
<feature type="non-terminal residue" evidence="2">
    <location>
        <position position="324"/>
    </location>
</feature>
<keyword evidence="2" id="KW-0269">Exonuclease</keyword>
<feature type="non-terminal residue" evidence="2">
    <location>
        <position position="1"/>
    </location>
</feature>
<proteinExistence type="predicted"/>
<evidence type="ECO:0000313" key="2">
    <source>
        <dbReference type="EMBL" id="CAA9487519.1"/>
    </source>
</evidence>
<feature type="compositionally biased region" description="Basic and acidic residues" evidence="1">
    <location>
        <begin position="36"/>
        <end position="46"/>
    </location>
</feature>
<organism evidence="2">
    <name type="scientific">uncultured Solirubrobacteraceae bacterium</name>
    <dbReference type="NCBI Taxonomy" id="1162706"/>
    <lineage>
        <taxon>Bacteria</taxon>
        <taxon>Bacillati</taxon>
        <taxon>Actinomycetota</taxon>
        <taxon>Thermoleophilia</taxon>
        <taxon>Solirubrobacterales</taxon>
        <taxon>Solirubrobacteraceae</taxon>
        <taxon>environmental samples</taxon>
    </lineage>
</organism>
<name>A0A6J4S7X0_9ACTN</name>
<dbReference type="GO" id="GO:0004519">
    <property type="term" value="F:endonuclease activity"/>
    <property type="evidence" value="ECO:0007669"/>
    <property type="project" value="UniProtKB-KW"/>
</dbReference>
<feature type="region of interest" description="Disordered" evidence="1">
    <location>
        <begin position="1"/>
        <end position="324"/>
    </location>
</feature>
<dbReference type="AlphaFoldDB" id="A0A6J4S7X0"/>
<accession>A0A6J4S7X0</accession>
<feature type="compositionally biased region" description="Basic and acidic residues" evidence="1">
    <location>
        <begin position="139"/>
        <end position="159"/>
    </location>
</feature>
<feature type="compositionally biased region" description="Basic residues" evidence="1">
    <location>
        <begin position="173"/>
        <end position="191"/>
    </location>
</feature>
<feature type="compositionally biased region" description="Basic and acidic residues" evidence="1">
    <location>
        <begin position="193"/>
        <end position="209"/>
    </location>
</feature>
<feature type="compositionally biased region" description="Low complexity" evidence="1">
    <location>
        <begin position="121"/>
        <end position="136"/>
    </location>
</feature>
<sequence>ERAPARPPPRGSGRDRQEHDGRRVRRPSRGRRLRRALPDLGHDGGRPRPAGLHVPERACRRHRGDRRHARPRGPRRRAAVGPARAGRRARADHPRLGADARDGTVEARGALAARRADRAAAARAGGAGRPLHGGARPSDAFDSRLGRRRADLRGGDRLLHGRLQVRPDSGQRGARRSPAARRARRRRRPAAVRRLDQCRPARRLAERVHGGPAPARAVRGLLRSHRGDVVRLQHPPRPAGHRCRAGHRSPGRAGRSLDAQERQHRPCAGTPRVPRGDADPGPRDRSVQRRAGGDRLDRLPGGAAVGVAPDGVPRPPPGGAAPRR</sequence>
<feature type="compositionally biased region" description="Basic residues" evidence="1">
    <location>
        <begin position="59"/>
        <end position="78"/>
    </location>
</feature>
<keyword evidence="2" id="KW-0540">Nuclease</keyword>
<feature type="compositionally biased region" description="Pro residues" evidence="1">
    <location>
        <begin position="312"/>
        <end position="324"/>
    </location>
</feature>
<feature type="compositionally biased region" description="Low complexity" evidence="1">
    <location>
        <begin position="300"/>
        <end position="311"/>
    </location>
</feature>
<gene>
    <name evidence="2" type="ORF">AVDCRST_MAG65-1821</name>
</gene>
<evidence type="ECO:0000256" key="1">
    <source>
        <dbReference type="SAM" id="MobiDB-lite"/>
    </source>
</evidence>
<keyword evidence="2" id="KW-0255">Endonuclease</keyword>
<dbReference type="EMBL" id="CADCVL010000332">
    <property type="protein sequence ID" value="CAA9487519.1"/>
    <property type="molecule type" value="Genomic_DNA"/>
</dbReference>
<feature type="compositionally biased region" description="Basic and acidic residues" evidence="1">
    <location>
        <begin position="274"/>
        <end position="298"/>
    </location>
</feature>
<feature type="compositionally biased region" description="Basic and acidic residues" evidence="1">
    <location>
        <begin position="12"/>
        <end position="21"/>
    </location>
</feature>